<comment type="catalytic activity">
    <reaction evidence="4">
        <text>RX + glutathione = an S-substituted glutathione + a halide anion + H(+)</text>
        <dbReference type="Rhea" id="RHEA:16437"/>
        <dbReference type="ChEBI" id="CHEBI:15378"/>
        <dbReference type="ChEBI" id="CHEBI:16042"/>
        <dbReference type="ChEBI" id="CHEBI:17792"/>
        <dbReference type="ChEBI" id="CHEBI:57925"/>
        <dbReference type="ChEBI" id="CHEBI:90779"/>
        <dbReference type="EC" id="2.5.1.18"/>
    </reaction>
</comment>
<reference evidence="6 7" key="1">
    <citation type="journal article" date="2016" name="Mol. Biol. Evol.">
        <title>Comparative Genomics of Early-Diverging Mushroom-Forming Fungi Provides Insights into the Origins of Lignocellulose Decay Capabilities.</title>
        <authorList>
            <person name="Nagy L.G."/>
            <person name="Riley R."/>
            <person name="Tritt A."/>
            <person name="Adam C."/>
            <person name="Daum C."/>
            <person name="Floudas D."/>
            <person name="Sun H."/>
            <person name="Yadav J.S."/>
            <person name="Pangilinan J."/>
            <person name="Larsson K.H."/>
            <person name="Matsuura K."/>
            <person name="Barry K."/>
            <person name="Labutti K."/>
            <person name="Kuo R."/>
            <person name="Ohm R.A."/>
            <person name="Bhattacharya S.S."/>
            <person name="Shirouzu T."/>
            <person name="Yoshinaga Y."/>
            <person name="Martin F.M."/>
            <person name="Grigoriev I.V."/>
            <person name="Hibbett D.S."/>
        </authorList>
    </citation>
    <scope>NUCLEOTIDE SEQUENCE [LARGE SCALE GENOMIC DNA]</scope>
    <source>
        <strain evidence="6 7">HHB9708</strain>
    </source>
</reference>
<evidence type="ECO:0000256" key="4">
    <source>
        <dbReference type="ARBA" id="ARBA00047960"/>
    </source>
</evidence>
<dbReference type="EMBL" id="KV419397">
    <property type="protein sequence ID" value="KZS97064.1"/>
    <property type="molecule type" value="Genomic_DNA"/>
</dbReference>
<name>A0A164YMM6_9AGAM</name>
<gene>
    <name evidence="6" type="ORF">SISNIDRAFT_241771</name>
</gene>
<dbReference type="Pfam" id="PF02798">
    <property type="entry name" value="GST_N"/>
    <property type="match status" value="1"/>
</dbReference>
<dbReference type="CDD" id="cd03046">
    <property type="entry name" value="GST_N_GTT1_like"/>
    <property type="match status" value="1"/>
</dbReference>
<dbReference type="SUPFAM" id="SSF47616">
    <property type="entry name" value="GST C-terminal domain-like"/>
    <property type="match status" value="1"/>
</dbReference>
<keyword evidence="3" id="KW-0808">Transferase</keyword>
<dbReference type="SFLD" id="SFLDS00019">
    <property type="entry name" value="Glutathione_Transferase_(cytos"/>
    <property type="match status" value="1"/>
</dbReference>
<dbReference type="OrthoDB" id="2098326at2759"/>
<dbReference type="InterPro" id="IPR040079">
    <property type="entry name" value="Glutathione_S-Trfase"/>
</dbReference>
<dbReference type="SFLD" id="SFLDG00358">
    <property type="entry name" value="Main_(cytGST)"/>
    <property type="match status" value="1"/>
</dbReference>
<protein>
    <recommendedName>
        <fullName evidence="2">glutathione transferase</fullName>
        <ecNumber evidence="2">2.5.1.18</ecNumber>
    </recommendedName>
</protein>
<dbReference type="STRING" id="1314777.A0A164YMM6"/>
<dbReference type="InterPro" id="IPR004045">
    <property type="entry name" value="Glutathione_S-Trfase_N"/>
</dbReference>
<evidence type="ECO:0000256" key="3">
    <source>
        <dbReference type="ARBA" id="ARBA00022679"/>
    </source>
</evidence>
<dbReference type="Gene3D" id="3.40.30.10">
    <property type="entry name" value="Glutaredoxin"/>
    <property type="match status" value="1"/>
</dbReference>
<dbReference type="GO" id="GO:0004602">
    <property type="term" value="F:glutathione peroxidase activity"/>
    <property type="evidence" value="ECO:0007669"/>
    <property type="project" value="UniProtKB-ARBA"/>
</dbReference>
<feature type="domain" description="GST N-terminal" evidence="5">
    <location>
        <begin position="7"/>
        <end position="88"/>
    </location>
</feature>
<accession>A0A164YMM6</accession>
<proteinExistence type="inferred from homology"/>
<evidence type="ECO:0000313" key="6">
    <source>
        <dbReference type="EMBL" id="KZS97064.1"/>
    </source>
</evidence>
<dbReference type="PROSITE" id="PS50404">
    <property type="entry name" value="GST_NTER"/>
    <property type="match status" value="1"/>
</dbReference>
<dbReference type="GO" id="GO:0004364">
    <property type="term" value="F:glutathione transferase activity"/>
    <property type="evidence" value="ECO:0007669"/>
    <property type="project" value="UniProtKB-EC"/>
</dbReference>
<evidence type="ECO:0000256" key="1">
    <source>
        <dbReference type="ARBA" id="ARBA00007409"/>
    </source>
</evidence>
<evidence type="ECO:0000256" key="2">
    <source>
        <dbReference type="ARBA" id="ARBA00012452"/>
    </source>
</evidence>
<dbReference type="AlphaFoldDB" id="A0A164YMM6"/>
<dbReference type="InterPro" id="IPR036249">
    <property type="entry name" value="Thioredoxin-like_sf"/>
</dbReference>
<dbReference type="Proteomes" id="UP000076722">
    <property type="component" value="Unassembled WGS sequence"/>
</dbReference>
<sequence>MSGAVKAPKIIVHHLNDSRSQRILWLLEELGLSYEIQEFFRTPELTAPDELKAIHPLGKAPIITDGDVVLAESGAIVEYLIDKYGPQFKPSEANKVTNLYWTHYAEGSLMPILVNQLIFTIVPERAPFFLRPLLWLVFGQLRAKLTEPRLRENAAWIVSHLEKTPGEWFAGDDHPTSADFMMVFALEAWSSRGVDYLPKLKQYVEKIHARPAYKRGLERGGKYAYA</sequence>
<evidence type="ECO:0000259" key="5">
    <source>
        <dbReference type="PROSITE" id="PS50404"/>
    </source>
</evidence>
<dbReference type="PANTHER" id="PTHR44051:SF9">
    <property type="entry name" value="GLUTATHIONE S-TRANSFERASE 1"/>
    <property type="match status" value="1"/>
</dbReference>
<dbReference type="SUPFAM" id="SSF52833">
    <property type="entry name" value="Thioredoxin-like"/>
    <property type="match status" value="1"/>
</dbReference>
<dbReference type="FunFam" id="3.40.30.10:FF:000156">
    <property type="entry name" value="Glutathione S-transferase 1"/>
    <property type="match status" value="1"/>
</dbReference>
<keyword evidence="7" id="KW-1185">Reference proteome</keyword>
<dbReference type="Pfam" id="PF14497">
    <property type="entry name" value="GST_C_3"/>
    <property type="match status" value="1"/>
</dbReference>
<dbReference type="InterPro" id="IPR004046">
    <property type="entry name" value="GST_C"/>
</dbReference>
<dbReference type="PANTHER" id="PTHR44051">
    <property type="entry name" value="GLUTATHIONE S-TRANSFERASE-RELATED"/>
    <property type="match status" value="1"/>
</dbReference>
<dbReference type="Gene3D" id="1.20.1050.10">
    <property type="match status" value="1"/>
</dbReference>
<dbReference type="SFLD" id="SFLDG01150">
    <property type="entry name" value="Main.1:_Beta-like"/>
    <property type="match status" value="1"/>
</dbReference>
<dbReference type="EC" id="2.5.1.18" evidence="2"/>
<evidence type="ECO:0000313" key="7">
    <source>
        <dbReference type="Proteomes" id="UP000076722"/>
    </source>
</evidence>
<dbReference type="InterPro" id="IPR036282">
    <property type="entry name" value="Glutathione-S-Trfase_C_sf"/>
</dbReference>
<dbReference type="GO" id="GO:0005737">
    <property type="term" value="C:cytoplasm"/>
    <property type="evidence" value="ECO:0007669"/>
    <property type="project" value="UniProtKB-ARBA"/>
</dbReference>
<organism evidence="6 7">
    <name type="scientific">Sistotremastrum niveocremeum HHB9708</name>
    <dbReference type="NCBI Taxonomy" id="1314777"/>
    <lineage>
        <taxon>Eukaryota</taxon>
        <taxon>Fungi</taxon>
        <taxon>Dikarya</taxon>
        <taxon>Basidiomycota</taxon>
        <taxon>Agaricomycotina</taxon>
        <taxon>Agaricomycetes</taxon>
        <taxon>Sistotremastrales</taxon>
        <taxon>Sistotremastraceae</taxon>
        <taxon>Sertulicium</taxon>
        <taxon>Sertulicium niveocremeum</taxon>
    </lineage>
</organism>
<comment type="similarity">
    <text evidence="1">Belongs to the GST superfamily.</text>
</comment>